<evidence type="ECO:0000256" key="1">
    <source>
        <dbReference type="SAM" id="Phobius"/>
    </source>
</evidence>
<dbReference type="Gene3D" id="3.30.70.270">
    <property type="match status" value="1"/>
</dbReference>
<dbReference type="InterPro" id="IPR000160">
    <property type="entry name" value="GGDEF_dom"/>
</dbReference>
<feature type="transmembrane region" description="Helical" evidence="1">
    <location>
        <begin position="279"/>
        <end position="302"/>
    </location>
</feature>
<dbReference type="PANTHER" id="PTHR44757:SF2">
    <property type="entry name" value="BIOFILM ARCHITECTURE MAINTENANCE PROTEIN MBAA"/>
    <property type="match status" value="1"/>
</dbReference>
<dbReference type="NCBIfam" id="TIGR00229">
    <property type="entry name" value="sensory_box"/>
    <property type="match status" value="1"/>
</dbReference>
<evidence type="ECO:0000259" key="3">
    <source>
        <dbReference type="PROSITE" id="PS50887"/>
    </source>
</evidence>
<dbReference type="InterPro" id="IPR035965">
    <property type="entry name" value="PAS-like_dom_sf"/>
</dbReference>
<feature type="transmembrane region" description="Helical" evidence="1">
    <location>
        <begin position="151"/>
        <end position="169"/>
    </location>
</feature>
<dbReference type="NCBIfam" id="TIGR00254">
    <property type="entry name" value="GGDEF"/>
    <property type="match status" value="1"/>
</dbReference>
<dbReference type="InterPro" id="IPR000014">
    <property type="entry name" value="PAS"/>
</dbReference>
<name>A0AAW8F4V8_9ACTN</name>
<gene>
    <name evidence="4" type="ORF">QFZ22_000828</name>
</gene>
<keyword evidence="1" id="KW-1133">Transmembrane helix</keyword>
<dbReference type="Pfam" id="PF00990">
    <property type="entry name" value="GGDEF"/>
    <property type="match status" value="1"/>
</dbReference>
<feature type="domain" description="PAS" evidence="2">
    <location>
        <begin position="342"/>
        <end position="415"/>
    </location>
</feature>
<dbReference type="SUPFAM" id="SSF55785">
    <property type="entry name" value="PYP-like sensor domain (PAS domain)"/>
    <property type="match status" value="1"/>
</dbReference>
<feature type="transmembrane region" description="Helical" evidence="1">
    <location>
        <begin position="77"/>
        <end position="96"/>
    </location>
</feature>
<feature type="transmembrane region" description="Helical" evidence="1">
    <location>
        <begin position="214"/>
        <end position="233"/>
    </location>
</feature>
<dbReference type="SMART" id="SM00091">
    <property type="entry name" value="PAS"/>
    <property type="match status" value="1"/>
</dbReference>
<evidence type="ECO:0000313" key="4">
    <source>
        <dbReference type="EMBL" id="MDQ0904843.1"/>
    </source>
</evidence>
<feature type="transmembrane region" description="Helical" evidence="1">
    <location>
        <begin position="28"/>
        <end position="47"/>
    </location>
</feature>
<dbReference type="Gene3D" id="3.30.450.20">
    <property type="entry name" value="PAS domain"/>
    <property type="match status" value="1"/>
</dbReference>
<protein>
    <submittedName>
        <fullName evidence="4">Diguanylate cyclase (GGDEF)-like protein/PAS domain S-box-containing protein</fullName>
    </submittedName>
</protein>
<dbReference type="PROSITE" id="PS50887">
    <property type="entry name" value="GGDEF"/>
    <property type="match status" value="1"/>
</dbReference>
<dbReference type="SMART" id="SM00267">
    <property type="entry name" value="GGDEF"/>
    <property type="match status" value="1"/>
</dbReference>
<feature type="transmembrane region" description="Helical" evidence="1">
    <location>
        <begin position="245"/>
        <end position="272"/>
    </location>
</feature>
<keyword evidence="1" id="KW-0472">Membrane</keyword>
<dbReference type="CDD" id="cd01949">
    <property type="entry name" value="GGDEF"/>
    <property type="match status" value="1"/>
</dbReference>
<dbReference type="Proteomes" id="UP001234216">
    <property type="component" value="Unassembled WGS sequence"/>
</dbReference>
<evidence type="ECO:0000259" key="2">
    <source>
        <dbReference type="PROSITE" id="PS50112"/>
    </source>
</evidence>
<organism evidence="4 5">
    <name type="scientific">Streptomyces canus</name>
    <dbReference type="NCBI Taxonomy" id="58343"/>
    <lineage>
        <taxon>Bacteria</taxon>
        <taxon>Bacillati</taxon>
        <taxon>Actinomycetota</taxon>
        <taxon>Actinomycetes</taxon>
        <taxon>Kitasatosporales</taxon>
        <taxon>Streptomycetaceae</taxon>
        <taxon>Streptomyces</taxon>
        <taxon>Streptomyces aurantiacus group</taxon>
    </lineage>
</organism>
<dbReference type="InterPro" id="IPR013656">
    <property type="entry name" value="PAS_4"/>
</dbReference>
<dbReference type="EMBL" id="JAUSZV010000005">
    <property type="protein sequence ID" value="MDQ0904843.1"/>
    <property type="molecule type" value="Genomic_DNA"/>
</dbReference>
<dbReference type="AlphaFoldDB" id="A0AAW8F4V8"/>
<proteinExistence type="predicted"/>
<sequence>MIQASAGRDRIGRTARLGRLRVTKAGQALSEGVLVAVAVVAGVVVAVVAPAGIAVPAAHGAAAVSLLVRARTVAGRVGLRLTLSAISVAAGGLHYVLVDQMGAARHAAGVFPPVVRVLACVGIAACLGGAVAAMVMAATENGTTLIRLRRLLDGWLIAGSLFTVGWVLLLHRADRGGDGSASFLGLGRVVADILVFGLLVALRFCLPHAQRTATTVAVLALAALAAGDVLRILPSEPGAWDGIPLAAAGSLVGLFLVAVAPWLPGGVSVVGFNQRMMPVIGVVAAFVPVVFCALAIAAHTVAGGPIDTVMSALAGSVLLALGVRQGVIHADHLRITHESVVREDHYRTLVDRTSDVITIVSPDERVLYVSPAALWVYGYRPEDLVGARLPLYTHPDDRETLMQAVQILRQDAESDIRGPGRRVSCRVQGADGSWRHVESTINHHPDGLIFISRDVSERVAQQVQLEHLAFHDALTDLPNRALFADRVAHALRKRTTDEAPPVVLFMDLDGFKEVNDSAGHAAGDTVLRHAARRLRASVRAGDTVARLGGDEFAALLEWEAGAPPSSAKEVAERILTALTQPYPIGTMKAEVSASIGMAVAVPGITSDQLLHQADLAMYAAKAAGKGRIRLHHAEPPHAHRGTPNG</sequence>
<evidence type="ECO:0000313" key="5">
    <source>
        <dbReference type="Proteomes" id="UP001234216"/>
    </source>
</evidence>
<keyword evidence="1" id="KW-0812">Transmembrane</keyword>
<feature type="transmembrane region" description="Helical" evidence="1">
    <location>
        <begin position="116"/>
        <end position="139"/>
    </location>
</feature>
<dbReference type="SUPFAM" id="SSF55073">
    <property type="entry name" value="Nucleotide cyclase"/>
    <property type="match status" value="1"/>
</dbReference>
<feature type="transmembrane region" description="Helical" evidence="1">
    <location>
        <begin position="181"/>
        <end position="202"/>
    </location>
</feature>
<dbReference type="InterPro" id="IPR043128">
    <property type="entry name" value="Rev_trsase/Diguanyl_cyclase"/>
</dbReference>
<dbReference type="PROSITE" id="PS50112">
    <property type="entry name" value="PAS"/>
    <property type="match status" value="1"/>
</dbReference>
<dbReference type="Pfam" id="PF08448">
    <property type="entry name" value="PAS_4"/>
    <property type="match status" value="1"/>
</dbReference>
<accession>A0AAW8F4V8</accession>
<dbReference type="PANTHER" id="PTHR44757">
    <property type="entry name" value="DIGUANYLATE CYCLASE DGCP"/>
    <property type="match status" value="1"/>
</dbReference>
<dbReference type="InterPro" id="IPR052155">
    <property type="entry name" value="Biofilm_reg_signaling"/>
</dbReference>
<dbReference type="CDD" id="cd00130">
    <property type="entry name" value="PAS"/>
    <property type="match status" value="1"/>
</dbReference>
<reference evidence="4" key="1">
    <citation type="submission" date="2023-07" db="EMBL/GenBank/DDBJ databases">
        <title>Comparative genomics of wheat-associated soil bacteria to identify genetic determinants of phenazine resistance.</title>
        <authorList>
            <person name="Mouncey N."/>
        </authorList>
    </citation>
    <scope>NUCLEOTIDE SEQUENCE</scope>
    <source>
        <strain evidence="4">V4I22</strain>
    </source>
</reference>
<dbReference type="InterPro" id="IPR029787">
    <property type="entry name" value="Nucleotide_cyclase"/>
</dbReference>
<comment type="caution">
    <text evidence="4">The sequence shown here is derived from an EMBL/GenBank/DDBJ whole genome shotgun (WGS) entry which is preliminary data.</text>
</comment>
<dbReference type="RefSeq" id="WP_307082102.1">
    <property type="nucleotide sequence ID" value="NZ_JAUSYQ010000002.1"/>
</dbReference>
<feature type="domain" description="GGDEF" evidence="3">
    <location>
        <begin position="499"/>
        <end position="633"/>
    </location>
</feature>